<dbReference type="InterPro" id="IPR050740">
    <property type="entry name" value="Aldehyde_DH_Superfamily"/>
</dbReference>
<dbReference type="Gene3D" id="3.40.309.10">
    <property type="entry name" value="Aldehyde Dehydrogenase, Chain A, domain 2"/>
    <property type="match status" value="1"/>
</dbReference>
<gene>
    <name evidence="13" type="ORF">DAPK24_035890</name>
</gene>
<reference evidence="13 14" key="1">
    <citation type="journal article" date="2023" name="Elife">
        <title>Identification of key yeast species and microbe-microbe interactions impacting larval growth of Drosophila in the wild.</title>
        <authorList>
            <person name="Mure A."/>
            <person name="Sugiura Y."/>
            <person name="Maeda R."/>
            <person name="Honda K."/>
            <person name="Sakurai N."/>
            <person name="Takahashi Y."/>
            <person name="Watada M."/>
            <person name="Katoh T."/>
            <person name="Gotoh A."/>
            <person name="Gotoh Y."/>
            <person name="Taniguchi I."/>
            <person name="Nakamura K."/>
            <person name="Hayashi T."/>
            <person name="Katayama T."/>
            <person name="Uemura T."/>
            <person name="Hattori Y."/>
        </authorList>
    </citation>
    <scope>NUCLEOTIDE SEQUENCE [LARGE SCALE GENOMIC DNA]</scope>
    <source>
        <strain evidence="13 14">PK-24</strain>
    </source>
</reference>
<evidence type="ECO:0000256" key="7">
    <source>
        <dbReference type="ARBA" id="ARBA00050387"/>
    </source>
</evidence>
<evidence type="ECO:0000256" key="8">
    <source>
        <dbReference type="ARBA" id="ARBA00052698"/>
    </source>
</evidence>
<dbReference type="EMBL" id="BTGB01000005">
    <property type="protein sequence ID" value="GMM47014.1"/>
    <property type="molecule type" value="Genomic_DNA"/>
</dbReference>
<evidence type="ECO:0000256" key="6">
    <source>
        <dbReference type="ARBA" id="ARBA00030806"/>
    </source>
</evidence>
<protein>
    <recommendedName>
        <fullName evidence="4">Succinate-semialdehyde dehydrogenase, mitochondrial</fullName>
        <ecNumber evidence="9">1.2.1.16</ecNumber>
        <ecNumber evidence="3">1.2.1.24</ecNumber>
    </recommendedName>
    <alternativeName>
        <fullName evidence="6">NAD(+)-dependent succinic semialdehyde dehydrogenase</fullName>
    </alternativeName>
</protein>
<dbReference type="FunFam" id="3.40.605.10:FF:000005">
    <property type="entry name" value="Succinate-semialdehyde dehydrogenase I"/>
    <property type="match status" value="1"/>
</dbReference>
<comment type="pathway">
    <text evidence="1">Amino-acid degradation; 4-aminobutanoate degradation.</text>
</comment>
<feature type="domain" description="Aldehyde dehydrogenase" evidence="12">
    <location>
        <begin position="44"/>
        <end position="506"/>
    </location>
</feature>
<dbReference type="InterPro" id="IPR016160">
    <property type="entry name" value="Ald_DH_CS_CYS"/>
</dbReference>
<evidence type="ECO:0000256" key="2">
    <source>
        <dbReference type="ARBA" id="ARBA00009986"/>
    </source>
</evidence>
<dbReference type="PANTHER" id="PTHR43353:SF5">
    <property type="entry name" value="SUCCINATE-SEMIALDEHYDE DEHYDROGENASE, MITOCHONDRIAL"/>
    <property type="match status" value="1"/>
</dbReference>
<evidence type="ECO:0000313" key="13">
    <source>
        <dbReference type="EMBL" id="GMM47014.1"/>
    </source>
</evidence>
<evidence type="ECO:0000256" key="3">
    <source>
        <dbReference type="ARBA" id="ARBA00013051"/>
    </source>
</evidence>
<dbReference type="Proteomes" id="UP001378960">
    <property type="component" value="Unassembled WGS sequence"/>
</dbReference>
<accession>A0AAV5R8R4</accession>
<dbReference type="GO" id="GO:0009450">
    <property type="term" value="P:gamma-aminobutyric acid catabolic process"/>
    <property type="evidence" value="ECO:0007669"/>
    <property type="project" value="TreeGrafter"/>
</dbReference>
<dbReference type="AlphaFoldDB" id="A0AAV5R8R4"/>
<dbReference type="CDD" id="cd07103">
    <property type="entry name" value="ALDH_F5_SSADH_GabD"/>
    <property type="match status" value="1"/>
</dbReference>
<evidence type="ECO:0000256" key="1">
    <source>
        <dbReference type="ARBA" id="ARBA00005176"/>
    </source>
</evidence>
<dbReference type="GO" id="GO:0005737">
    <property type="term" value="C:cytoplasm"/>
    <property type="evidence" value="ECO:0007669"/>
    <property type="project" value="TreeGrafter"/>
</dbReference>
<evidence type="ECO:0000313" key="14">
    <source>
        <dbReference type="Proteomes" id="UP001378960"/>
    </source>
</evidence>
<feature type="active site" evidence="10">
    <location>
        <position position="275"/>
    </location>
</feature>
<comment type="catalytic activity">
    <reaction evidence="8">
        <text>succinate semialdehyde + NAD(+) + H2O = succinate + NADH + 2 H(+)</text>
        <dbReference type="Rhea" id="RHEA:13217"/>
        <dbReference type="ChEBI" id="CHEBI:15377"/>
        <dbReference type="ChEBI" id="CHEBI:15378"/>
        <dbReference type="ChEBI" id="CHEBI:30031"/>
        <dbReference type="ChEBI" id="CHEBI:57540"/>
        <dbReference type="ChEBI" id="CHEBI:57706"/>
        <dbReference type="ChEBI" id="CHEBI:57945"/>
        <dbReference type="EC" id="1.2.1.16"/>
    </reaction>
</comment>
<name>A0AAV5R8R4_PICKL</name>
<proteinExistence type="inferred from homology"/>
<keyword evidence="14" id="KW-1185">Reference proteome</keyword>
<dbReference type="FunFam" id="3.40.309.10:FF:000004">
    <property type="entry name" value="Succinate-semialdehyde dehydrogenase I"/>
    <property type="match status" value="1"/>
</dbReference>
<sequence>MTVSLKRFYSNSAFQTLKVIKNQSLIQTSPFINGKFTNELDAIKFDVTNPFDGSKLIEINATTNNELSKAFQVTKNAFFNFKTFTPKQRALMLRKLNESVIANSEDLAKLITLENGKPLKDSMGEVLYGASFLEWFADEACRINGSVIDSAFPNKKIVSLREPIGPVGILTPWNFPLAMITRKLGAALAAGCSVIIKPAADTPLTALAFAKICQEANIPDGLINITPVEEKRTPLFGKMFCESPELRKISFTGSTRVGSLLLEQCASTVKKVSMELGGNAPFIVSNMNSSHELSRAVDELIAGKFRSSGQTCVCVNRIYIHEEVYDEFVELLVSRLKETVRLGPGMDPTVTHGPLVHRRAVDKVDSLVQDAISKGAKVLLGGKRRDDLGPSFYEMTVLGGVTDKMKIYETEIFGPVAAICPYNDSMENICRKASQNIEDVGLAGYIFSSSREECRVGSSMLDVGMVGVNTGLISEAALPFGGVRRSGFGREGSVFGVDEYTVVKSIIERI</sequence>
<dbReference type="PROSITE" id="PS00070">
    <property type="entry name" value="ALDEHYDE_DEHYDR_CYS"/>
    <property type="match status" value="1"/>
</dbReference>
<dbReference type="InterPro" id="IPR016162">
    <property type="entry name" value="Ald_DH_N"/>
</dbReference>
<evidence type="ECO:0000256" key="4">
    <source>
        <dbReference type="ARBA" id="ARBA00019842"/>
    </source>
</evidence>
<dbReference type="InterPro" id="IPR016161">
    <property type="entry name" value="Ald_DH/histidinol_DH"/>
</dbReference>
<dbReference type="InterPro" id="IPR016163">
    <property type="entry name" value="Ald_DH_C"/>
</dbReference>
<evidence type="ECO:0000256" key="9">
    <source>
        <dbReference type="ARBA" id="ARBA00067047"/>
    </source>
</evidence>
<dbReference type="EC" id="1.2.1.24" evidence="3"/>
<dbReference type="GO" id="GO:0004777">
    <property type="term" value="F:succinate-semialdehyde dehydrogenase (NAD+) activity"/>
    <property type="evidence" value="ECO:0007669"/>
    <property type="project" value="UniProtKB-EC"/>
</dbReference>
<evidence type="ECO:0000256" key="5">
    <source>
        <dbReference type="ARBA" id="ARBA00023002"/>
    </source>
</evidence>
<organism evidence="13 14">
    <name type="scientific">Pichia kluyveri</name>
    <name type="common">Yeast</name>
    <dbReference type="NCBI Taxonomy" id="36015"/>
    <lineage>
        <taxon>Eukaryota</taxon>
        <taxon>Fungi</taxon>
        <taxon>Dikarya</taxon>
        <taxon>Ascomycota</taxon>
        <taxon>Saccharomycotina</taxon>
        <taxon>Pichiomycetes</taxon>
        <taxon>Pichiales</taxon>
        <taxon>Pichiaceae</taxon>
        <taxon>Pichia</taxon>
    </lineage>
</organism>
<evidence type="ECO:0000256" key="10">
    <source>
        <dbReference type="PROSITE-ProRule" id="PRU10007"/>
    </source>
</evidence>
<keyword evidence="5 11" id="KW-0560">Oxidoreductase</keyword>
<dbReference type="Gene3D" id="3.40.605.10">
    <property type="entry name" value="Aldehyde Dehydrogenase, Chain A, domain 1"/>
    <property type="match status" value="1"/>
</dbReference>
<comment type="similarity">
    <text evidence="2 11">Belongs to the aldehyde dehydrogenase family.</text>
</comment>
<dbReference type="InterPro" id="IPR029510">
    <property type="entry name" value="Ald_DH_CS_GLU"/>
</dbReference>
<evidence type="ECO:0000256" key="11">
    <source>
        <dbReference type="RuleBase" id="RU003345"/>
    </source>
</evidence>
<dbReference type="PANTHER" id="PTHR43353">
    <property type="entry name" value="SUCCINATE-SEMIALDEHYDE DEHYDROGENASE, MITOCHONDRIAL"/>
    <property type="match status" value="1"/>
</dbReference>
<evidence type="ECO:0000259" key="12">
    <source>
        <dbReference type="Pfam" id="PF00171"/>
    </source>
</evidence>
<dbReference type="InterPro" id="IPR015590">
    <property type="entry name" value="Aldehyde_DH_dom"/>
</dbReference>
<comment type="caution">
    <text evidence="13">The sequence shown here is derived from an EMBL/GenBank/DDBJ whole genome shotgun (WGS) entry which is preliminary data.</text>
</comment>
<dbReference type="EC" id="1.2.1.16" evidence="9"/>
<dbReference type="Pfam" id="PF00171">
    <property type="entry name" value="Aldedh"/>
    <property type="match status" value="1"/>
</dbReference>
<dbReference type="SUPFAM" id="SSF53720">
    <property type="entry name" value="ALDH-like"/>
    <property type="match status" value="1"/>
</dbReference>
<comment type="catalytic activity">
    <reaction evidence="7">
        <text>succinate semialdehyde + NADP(+) + H2O = succinate + NADPH + 2 H(+)</text>
        <dbReference type="Rhea" id="RHEA:13213"/>
        <dbReference type="ChEBI" id="CHEBI:15377"/>
        <dbReference type="ChEBI" id="CHEBI:15378"/>
        <dbReference type="ChEBI" id="CHEBI:30031"/>
        <dbReference type="ChEBI" id="CHEBI:57706"/>
        <dbReference type="ChEBI" id="CHEBI:57783"/>
        <dbReference type="ChEBI" id="CHEBI:58349"/>
        <dbReference type="EC" id="1.2.1.16"/>
    </reaction>
</comment>
<dbReference type="PROSITE" id="PS00687">
    <property type="entry name" value="ALDEHYDE_DEHYDR_GLU"/>
    <property type="match status" value="1"/>
</dbReference>